<accession>A0AAV0VB94</accession>
<keyword evidence="3" id="KW-1185">Reference proteome</keyword>
<gene>
    <name evidence="2" type="ORF">PDE001_LOCUS11425</name>
</gene>
<feature type="region of interest" description="Disordered" evidence="1">
    <location>
        <begin position="1"/>
        <end position="95"/>
    </location>
</feature>
<organism evidence="2 3">
    <name type="scientific">Peronospora destructor</name>
    <dbReference type="NCBI Taxonomy" id="86335"/>
    <lineage>
        <taxon>Eukaryota</taxon>
        <taxon>Sar</taxon>
        <taxon>Stramenopiles</taxon>
        <taxon>Oomycota</taxon>
        <taxon>Peronosporomycetes</taxon>
        <taxon>Peronosporales</taxon>
        <taxon>Peronosporaceae</taxon>
        <taxon>Peronospora</taxon>
    </lineage>
</organism>
<evidence type="ECO:0000313" key="3">
    <source>
        <dbReference type="Proteomes" id="UP001162029"/>
    </source>
</evidence>
<dbReference type="EMBL" id="CANTFM010002576">
    <property type="protein sequence ID" value="CAI5746435.1"/>
    <property type="molecule type" value="Genomic_DNA"/>
</dbReference>
<comment type="caution">
    <text evidence="2">The sequence shown here is derived from an EMBL/GenBank/DDBJ whole genome shotgun (WGS) entry which is preliminary data.</text>
</comment>
<feature type="compositionally biased region" description="Basic and acidic residues" evidence="1">
    <location>
        <begin position="21"/>
        <end position="36"/>
    </location>
</feature>
<dbReference type="AlphaFoldDB" id="A0AAV0VB94"/>
<dbReference type="Proteomes" id="UP001162029">
    <property type="component" value="Unassembled WGS sequence"/>
</dbReference>
<name>A0AAV0VB94_9STRA</name>
<sequence>MRGSTEPIKREPPGWPAKPPDPGDGKEPTQRDRNDPNDGQTTVAEAPPLPKGADTARLEPTATETGAPASQGKPRSGGVQQPGLPGHEGQERRYGRRRCLRRSWRRRMQLRMTLRMKHGWLASIAELYTIAHDTVAIAAELVPTGKQLVRPTRGLQRLRSKGEIGWMP</sequence>
<reference evidence="2" key="1">
    <citation type="submission" date="2022-12" db="EMBL/GenBank/DDBJ databases">
        <authorList>
            <person name="Webb A."/>
        </authorList>
    </citation>
    <scope>NUCLEOTIDE SEQUENCE</scope>
    <source>
        <strain evidence="2">Pd1</strain>
    </source>
</reference>
<evidence type="ECO:0000256" key="1">
    <source>
        <dbReference type="SAM" id="MobiDB-lite"/>
    </source>
</evidence>
<evidence type="ECO:0000313" key="2">
    <source>
        <dbReference type="EMBL" id="CAI5746435.1"/>
    </source>
</evidence>
<protein>
    <submittedName>
        <fullName evidence="2">Uncharacterized protein</fullName>
    </submittedName>
</protein>
<proteinExistence type="predicted"/>